<keyword evidence="3" id="KW-1003">Cell membrane</keyword>
<dbReference type="InterPro" id="IPR000515">
    <property type="entry name" value="MetI-like"/>
</dbReference>
<keyword evidence="7 8" id="KW-0472">Membrane</keyword>
<feature type="domain" description="ABC transmembrane type-1" evidence="9">
    <location>
        <begin position="83"/>
        <end position="290"/>
    </location>
</feature>
<evidence type="ECO:0000313" key="10">
    <source>
        <dbReference type="EMBL" id="TDR88090.1"/>
    </source>
</evidence>
<evidence type="ECO:0000256" key="7">
    <source>
        <dbReference type="ARBA" id="ARBA00023136"/>
    </source>
</evidence>
<dbReference type="SUPFAM" id="SSF161098">
    <property type="entry name" value="MetI-like"/>
    <property type="match status" value="2"/>
</dbReference>
<evidence type="ECO:0000256" key="4">
    <source>
        <dbReference type="ARBA" id="ARBA00022519"/>
    </source>
</evidence>
<evidence type="ECO:0000256" key="1">
    <source>
        <dbReference type="ARBA" id="ARBA00004429"/>
    </source>
</evidence>
<dbReference type="Gene3D" id="1.10.3720.10">
    <property type="entry name" value="MetI-like"/>
    <property type="match status" value="2"/>
</dbReference>
<dbReference type="InterPro" id="IPR035906">
    <property type="entry name" value="MetI-like_sf"/>
</dbReference>
<feature type="domain" description="ABC transmembrane type-1" evidence="9">
    <location>
        <begin position="381"/>
        <end position="571"/>
    </location>
</feature>
<dbReference type="CDD" id="cd06261">
    <property type="entry name" value="TM_PBP2"/>
    <property type="match status" value="2"/>
</dbReference>
<dbReference type="PANTHER" id="PTHR43357">
    <property type="entry name" value="INNER MEMBRANE ABC TRANSPORTER PERMEASE PROTEIN YDCV"/>
    <property type="match status" value="1"/>
</dbReference>
<reference evidence="10 11" key="1">
    <citation type="submission" date="2019-03" db="EMBL/GenBank/DDBJ databases">
        <title>Genomic Encyclopedia of Type Strains, Phase IV (KMG-IV): sequencing the most valuable type-strain genomes for metagenomic binning, comparative biology and taxonomic classification.</title>
        <authorList>
            <person name="Goeker M."/>
        </authorList>
    </citation>
    <scope>NUCLEOTIDE SEQUENCE [LARGE SCALE GENOMIC DNA]</scope>
    <source>
        <strain evidence="10 11">DSM 25903</strain>
    </source>
</reference>
<organism evidence="10 11">
    <name type="scientific">Enterovirga rhinocerotis</name>
    <dbReference type="NCBI Taxonomy" id="1339210"/>
    <lineage>
        <taxon>Bacteria</taxon>
        <taxon>Pseudomonadati</taxon>
        <taxon>Pseudomonadota</taxon>
        <taxon>Alphaproteobacteria</taxon>
        <taxon>Hyphomicrobiales</taxon>
        <taxon>Methylobacteriaceae</taxon>
        <taxon>Enterovirga</taxon>
    </lineage>
</organism>
<evidence type="ECO:0000256" key="5">
    <source>
        <dbReference type="ARBA" id="ARBA00022692"/>
    </source>
</evidence>
<comment type="caution">
    <text evidence="10">The sequence shown here is derived from an EMBL/GenBank/DDBJ whole genome shotgun (WGS) entry which is preliminary data.</text>
</comment>
<feature type="transmembrane region" description="Helical" evidence="8">
    <location>
        <begin position="499"/>
        <end position="520"/>
    </location>
</feature>
<feature type="transmembrane region" description="Helical" evidence="8">
    <location>
        <begin position="86"/>
        <end position="109"/>
    </location>
</feature>
<feature type="transmembrane region" description="Helical" evidence="8">
    <location>
        <begin position="268"/>
        <end position="289"/>
    </location>
</feature>
<dbReference type="Proteomes" id="UP000295122">
    <property type="component" value="Unassembled WGS sequence"/>
</dbReference>
<keyword evidence="2 8" id="KW-0813">Transport</keyword>
<evidence type="ECO:0000259" key="9">
    <source>
        <dbReference type="PROSITE" id="PS50928"/>
    </source>
</evidence>
<feature type="transmembrane region" description="Helical" evidence="8">
    <location>
        <begin position="387"/>
        <end position="407"/>
    </location>
</feature>
<keyword evidence="4" id="KW-0997">Cell inner membrane</keyword>
<name>A0A4R7BQZ6_9HYPH</name>
<keyword evidence="6 8" id="KW-1133">Transmembrane helix</keyword>
<feature type="transmembrane region" description="Helical" evidence="8">
    <location>
        <begin position="419"/>
        <end position="439"/>
    </location>
</feature>
<protein>
    <submittedName>
        <fullName evidence="10">Iron(III) transport system permease protein</fullName>
    </submittedName>
</protein>
<proteinExistence type="inferred from homology"/>
<evidence type="ECO:0000313" key="11">
    <source>
        <dbReference type="Proteomes" id="UP000295122"/>
    </source>
</evidence>
<dbReference type="PANTHER" id="PTHR43357:SF4">
    <property type="entry name" value="INNER MEMBRANE ABC TRANSPORTER PERMEASE PROTEIN YDCV"/>
    <property type="match status" value="1"/>
</dbReference>
<sequence length="581" mass="62393">MSAVAGAATAAGSRRWRASGPWYGRAWVALLALILVALVAYPMVMLVLGSLTSVNPALEGFSSALTLQNFSEVFGSSIVRAAALNSIVACGLGTFFAVILGVSLAWIVARTNTPGRGWVEMAAIMPLFLPPLVAAVAWSYVGSPTTGIVNVVFKHWGWSIRLNLYSQAGIIAVFAMYYAPYVYMFVVAALKNMDPTLEEAAQMSGAGPVRTMLTVTFPLVAPAILSGSLLAFIVMFGIYGIPAALGTPARLDFLTTYLFKLTSWTPPLFNTAAAVALLLVFVTGICVALQHWALAGKSFVTVSGKSFRPRQLDLGRWRWFTFAIATLYALIAVVLPCFGLLVAAFRKFLFIPTLPSLFEARHYSTVHFEKLWASPLVWRSFRNTLEVGFLSAFVGGLLAFALAYTINRTRLPFRRTLDILATSPVAVPGLVIGVAYLWAWIAFAGALWGTTAILALALVARFLPDTLKVLSGSMGQIHPELEEASRVCGSGVLRTIGRIVVPLTAPGLISAMSLLFILSIRELGSSLFLFTNSTIVMPVLLLDFYEGGDSGATAAFSVLQALILLVVLGFANVISRAVARR</sequence>
<feature type="transmembrane region" description="Helical" evidence="8">
    <location>
        <begin position="526"/>
        <end position="545"/>
    </location>
</feature>
<evidence type="ECO:0000256" key="6">
    <source>
        <dbReference type="ARBA" id="ARBA00022989"/>
    </source>
</evidence>
<dbReference type="PROSITE" id="PS50928">
    <property type="entry name" value="ABC_TM1"/>
    <property type="match status" value="2"/>
</dbReference>
<feature type="transmembrane region" description="Helical" evidence="8">
    <location>
        <begin position="121"/>
        <end position="141"/>
    </location>
</feature>
<dbReference type="Pfam" id="PF00528">
    <property type="entry name" value="BPD_transp_1"/>
    <property type="match status" value="2"/>
</dbReference>
<evidence type="ECO:0000256" key="3">
    <source>
        <dbReference type="ARBA" id="ARBA00022475"/>
    </source>
</evidence>
<feature type="transmembrane region" description="Helical" evidence="8">
    <location>
        <begin position="552"/>
        <end position="574"/>
    </location>
</feature>
<dbReference type="GO" id="GO:0005886">
    <property type="term" value="C:plasma membrane"/>
    <property type="evidence" value="ECO:0007669"/>
    <property type="project" value="UniProtKB-SubCell"/>
</dbReference>
<evidence type="ECO:0000256" key="2">
    <source>
        <dbReference type="ARBA" id="ARBA00022448"/>
    </source>
</evidence>
<feature type="transmembrane region" description="Helical" evidence="8">
    <location>
        <begin position="164"/>
        <end position="190"/>
    </location>
</feature>
<comment type="subcellular location">
    <subcellularLocation>
        <location evidence="1">Cell inner membrane</location>
        <topology evidence="1">Multi-pass membrane protein</topology>
    </subcellularLocation>
    <subcellularLocation>
        <location evidence="8">Cell membrane</location>
        <topology evidence="8">Multi-pass membrane protein</topology>
    </subcellularLocation>
</comment>
<dbReference type="GO" id="GO:0055085">
    <property type="term" value="P:transmembrane transport"/>
    <property type="evidence" value="ECO:0007669"/>
    <property type="project" value="InterPro"/>
</dbReference>
<accession>A0A4R7BQZ6</accession>
<keyword evidence="5 8" id="KW-0812">Transmembrane</keyword>
<evidence type="ECO:0000256" key="8">
    <source>
        <dbReference type="RuleBase" id="RU363032"/>
    </source>
</evidence>
<feature type="transmembrane region" description="Helical" evidence="8">
    <location>
        <begin position="211"/>
        <end position="241"/>
    </location>
</feature>
<keyword evidence="11" id="KW-1185">Reference proteome</keyword>
<dbReference type="AlphaFoldDB" id="A0A4R7BQZ6"/>
<feature type="transmembrane region" description="Helical" evidence="8">
    <location>
        <begin position="319"/>
        <end position="345"/>
    </location>
</feature>
<gene>
    <name evidence="10" type="ORF">EV668_3957</name>
</gene>
<dbReference type="EMBL" id="SNZR01000015">
    <property type="protein sequence ID" value="TDR88090.1"/>
    <property type="molecule type" value="Genomic_DNA"/>
</dbReference>
<feature type="transmembrane region" description="Helical" evidence="8">
    <location>
        <begin position="22"/>
        <end position="44"/>
    </location>
</feature>
<comment type="similarity">
    <text evidence="8">Belongs to the binding-protein-dependent transport system permease family.</text>
</comment>